<keyword evidence="2" id="KW-0812">Transmembrane</keyword>
<gene>
    <name evidence="5" type="primary">LOC116212222</name>
</gene>
<dbReference type="GeneID" id="116212222"/>
<evidence type="ECO:0000256" key="2">
    <source>
        <dbReference type="SAM" id="Phobius"/>
    </source>
</evidence>
<name>A0A6P8E5B1_PUNGR</name>
<keyword evidence="2" id="KW-1133">Transmembrane helix</keyword>
<dbReference type="PANTHER" id="PTHR31338:SF20">
    <property type="entry name" value="BET V I_MAJOR LATEX PROTEIN DOMAIN-CONTAINING PROTEIN"/>
    <property type="match status" value="1"/>
</dbReference>
<keyword evidence="4" id="KW-1185">Reference proteome</keyword>
<dbReference type="GO" id="GO:0006952">
    <property type="term" value="P:defense response"/>
    <property type="evidence" value="ECO:0007669"/>
    <property type="project" value="InterPro"/>
</dbReference>
<feature type="transmembrane region" description="Helical" evidence="2">
    <location>
        <begin position="53"/>
        <end position="75"/>
    </location>
</feature>
<accession>A0A6P8E5B1</accession>
<dbReference type="InterPro" id="IPR000916">
    <property type="entry name" value="Bet_v_I/MLP"/>
</dbReference>
<evidence type="ECO:0000313" key="4">
    <source>
        <dbReference type="Proteomes" id="UP000515151"/>
    </source>
</evidence>
<proteinExistence type="inferred from homology"/>
<evidence type="ECO:0000313" key="5">
    <source>
        <dbReference type="RefSeq" id="XP_031402650.1"/>
    </source>
</evidence>
<reference evidence="5" key="2">
    <citation type="submission" date="2025-08" db="UniProtKB">
        <authorList>
            <consortium name="RefSeq"/>
        </authorList>
    </citation>
    <scope>IDENTIFICATION</scope>
    <source>
        <tissue evidence="5">Leaf</tissue>
    </source>
</reference>
<protein>
    <submittedName>
        <fullName evidence="5">MLP-like protein 328</fullName>
    </submittedName>
</protein>
<dbReference type="InterPro" id="IPR052006">
    <property type="entry name" value="MLP-like"/>
</dbReference>
<organism evidence="4 5">
    <name type="scientific">Punica granatum</name>
    <name type="common">Pomegranate</name>
    <dbReference type="NCBI Taxonomy" id="22663"/>
    <lineage>
        <taxon>Eukaryota</taxon>
        <taxon>Viridiplantae</taxon>
        <taxon>Streptophyta</taxon>
        <taxon>Embryophyta</taxon>
        <taxon>Tracheophyta</taxon>
        <taxon>Spermatophyta</taxon>
        <taxon>Magnoliopsida</taxon>
        <taxon>eudicotyledons</taxon>
        <taxon>Gunneridae</taxon>
        <taxon>Pentapetalae</taxon>
        <taxon>rosids</taxon>
        <taxon>malvids</taxon>
        <taxon>Myrtales</taxon>
        <taxon>Lythraceae</taxon>
        <taxon>Punica</taxon>
    </lineage>
</organism>
<dbReference type="Gene3D" id="3.30.530.20">
    <property type="match status" value="1"/>
</dbReference>
<dbReference type="OrthoDB" id="1072116at2759"/>
<evidence type="ECO:0000256" key="1">
    <source>
        <dbReference type="ARBA" id="ARBA00038242"/>
    </source>
</evidence>
<dbReference type="AlphaFoldDB" id="A0A6P8E5B1"/>
<dbReference type="RefSeq" id="XP_031402650.1">
    <property type="nucleotide sequence ID" value="XM_031546790.1"/>
</dbReference>
<sequence>MGNLKPKLLDNQLETYILDMRSHEEFLNLESIRDFSQKLVATRRHIVYPMGYLLMKLALILPVATASVERIILAMKIVKNCLRKKLGDSGMNNCLRKEAHKIPTATKQNIQAVALHEGDWHDHGAIKIWNYTVEGKSETFKEKVEFDDANMTFTLHGIEGDVYDEHKVFRPICKVAPKTKGCVAKLAIEYERVNEDAPIPNKYMDFFVSFTQDIDAHAYAAST</sequence>
<comment type="similarity">
    <text evidence="1">Belongs to the MLP family.</text>
</comment>
<feature type="domain" description="Bet v I/Major latex protein" evidence="3">
    <location>
        <begin position="90"/>
        <end position="221"/>
    </location>
</feature>
<evidence type="ECO:0000259" key="3">
    <source>
        <dbReference type="SMART" id="SM01037"/>
    </source>
</evidence>
<dbReference type="Pfam" id="PF00407">
    <property type="entry name" value="Bet_v_1"/>
    <property type="match status" value="1"/>
</dbReference>
<dbReference type="Proteomes" id="UP000515151">
    <property type="component" value="Chromosome 6"/>
</dbReference>
<keyword evidence="2" id="KW-0472">Membrane</keyword>
<dbReference type="InterPro" id="IPR023393">
    <property type="entry name" value="START-like_dom_sf"/>
</dbReference>
<dbReference type="SMART" id="SM01037">
    <property type="entry name" value="Bet_v_1"/>
    <property type="match status" value="1"/>
</dbReference>
<reference evidence="4" key="1">
    <citation type="journal article" date="2020" name="Plant Biotechnol. J.">
        <title>The pomegranate (Punica granatum L.) draft genome dissects genetic divergence between soft- and hard-seeded cultivars.</title>
        <authorList>
            <person name="Luo X."/>
            <person name="Li H."/>
            <person name="Wu Z."/>
            <person name="Yao W."/>
            <person name="Zhao P."/>
            <person name="Cao D."/>
            <person name="Yu H."/>
            <person name="Li K."/>
            <person name="Poudel K."/>
            <person name="Zhao D."/>
            <person name="Zhang F."/>
            <person name="Xia X."/>
            <person name="Chen L."/>
            <person name="Wang Q."/>
            <person name="Jing D."/>
            <person name="Cao S."/>
        </authorList>
    </citation>
    <scope>NUCLEOTIDE SEQUENCE [LARGE SCALE GENOMIC DNA]</scope>
    <source>
        <strain evidence="4">cv. Tunisia</strain>
    </source>
</reference>
<dbReference type="SUPFAM" id="SSF55961">
    <property type="entry name" value="Bet v1-like"/>
    <property type="match status" value="1"/>
</dbReference>
<dbReference type="PANTHER" id="PTHR31338">
    <property type="entry name" value="POLYKETIDE CYCLASE/DEHYDRASE AND LIPID TRANSPORT SUPERFAMILY PROTEIN"/>
    <property type="match status" value="1"/>
</dbReference>